<comment type="caution">
    <text evidence="1">The sequence shown here is derived from an EMBL/GenBank/DDBJ whole genome shotgun (WGS) entry which is preliminary data.</text>
</comment>
<keyword evidence="2" id="KW-1185">Reference proteome</keyword>
<organism evidence="1 2">
    <name type="scientific">Gandjariella thermophila</name>
    <dbReference type="NCBI Taxonomy" id="1931992"/>
    <lineage>
        <taxon>Bacteria</taxon>
        <taxon>Bacillati</taxon>
        <taxon>Actinomycetota</taxon>
        <taxon>Actinomycetes</taxon>
        <taxon>Pseudonocardiales</taxon>
        <taxon>Pseudonocardiaceae</taxon>
        <taxon>Gandjariella</taxon>
    </lineage>
</organism>
<proteinExistence type="predicted"/>
<evidence type="ECO:0000313" key="1">
    <source>
        <dbReference type="EMBL" id="GDY33542.1"/>
    </source>
</evidence>
<dbReference type="EMBL" id="BJFL01000046">
    <property type="protein sequence ID" value="GDY33542.1"/>
    <property type="molecule type" value="Genomic_DNA"/>
</dbReference>
<dbReference type="AlphaFoldDB" id="A0A4D4JDP9"/>
<accession>A0A4D4JDP9</accession>
<evidence type="ECO:0000313" key="2">
    <source>
        <dbReference type="Proteomes" id="UP000298860"/>
    </source>
</evidence>
<reference evidence="2" key="1">
    <citation type="submission" date="2019-04" db="EMBL/GenBank/DDBJ databases">
        <title>Draft genome sequence of Pseudonocardiaceae bacterium SL3-2-4.</title>
        <authorList>
            <person name="Ningsih F."/>
            <person name="Yokota A."/>
            <person name="Sakai Y."/>
            <person name="Nanatani K."/>
            <person name="Yabe S."/>
            <person name="Oetari A."/>
            <person name="Sjamsuridzal W."/>
        </authorList>
    </citation>
    <scope>NUCLEOTIDE SEQUENCE [LARGE SCALE GENOMIC DNA]</scope>
    <source>
        <strain evidence="2">SL3-2-4</strain>
    </source>
</reference>
<sequence>MTGTAEAAESHPAALCSGTASGFLAKWGPVSKQCSYTSPASGWKGRLRIDWNTQSGTSQYGCVEARMSKAKNPDPWQGVGCGSSGSGVIKWPANTASMVEVRVKSMNSAVINVDYSI</sequence>
<name>A0A4D4JDP9_9PSEU</name>
<protein>
    <submittedName>
        <fullName evidence="1">Uncharacterized protein</fullName>
    </submittedName>
</protein>
<gene>
    <name evidence="1" type="ORF">GTS_51750</name>
</gene>
<dbReference type="Proteomes" id="UP000298860">
    <property type="component" value="Unassembled WGS sequence"/>
</dbReference>